<dbReference type="Gene3D" id="1.25.10.10">
    <property type="entry name" value="Leucine-rich Repeat Variant"/>
    <property type="match status" value="1"/>
</dbReference>
<dbReference type="EMBL" id="WHWC01000001">
    <property type="protein sequence ID" value="KAG8391669.1"/>
    <property type="molecule type" value="Genomic_DNA"/>
</dbReference>
<protein>
    <recommendedName>
        <fullName evidence="1">DUF7032 domain-containing protein</fullName>
    </recommendedName>
</protein>
<organism evidence="2 3">
    <name type="scientific">Buddleja alternifolia</name>
    <dbReference type="NCBI Taxonomy" id="168488"/>
    <lineage>
        <taxon>Eukaryota</taxon>
        <taxon>Viridiplantae</taxon>
        <taxon>Streptophyta</taxon>
        <taxon>Embryophyta</taxon>
        <taxon>Tracheophyta</taxon>
        <taxon>Spermatophyta</taxon>
        <taxon>Magnoliopsida</taxon>
        <taxon>eudicotyledons</taxon>
        <taxon>Gunneridae</taxon>
        <taxon>Pentapetalae</taxon>
        <taxon>asterids</taxon>
        <taxon>lamiids</taxon>
        <taxon>Lamiales</taxon>
        <taxon>Scrophulariaceae</taxon>
        <taxon>Buddlejeae</taxon>
        <taxon>Buddleja</taxon>
    </lineage>
</organism>
<dbReference type="InterPro" id="IPR016024">
    <property type="entry name" value="ARM-type_fold"/>
</dbReference>
<evidence type="ECO:0000313" key="3">
    <source>
        <dbReference type="Proteomes" id="UP000826271"/>
    </source>
</evidence>
<name>A0AAV6YFU5_9LAMI</name>
<keyword evidence="3" id="KW-1185">Reference proteome</keyword>
<evidence type="ECO:0000313" key="2">
    <source>
        <dbReference type="EMBL" id="KAG8391669.1"/>
    </source>
</evidence>
<dbReference type="InterPro" id="IPR011989">
    <property type="entry name" value="ARM-like"/>
</dbReference>
<evidence type="ECO:0000259" key="1">
    <source>
        <dbReference type="Pfam" id="PF23005"/>
    </source>
</evidence>
<feature type="domain" description="DUF7032" evidence="1">
    <location>
        <begin position="25"/>
        <end position="129"/>
    </location>
</feature>
<reference evidence="2" key="1">
    <citation type="submission" date="2019-10" db="EMBL/GenBank/DDBJ databases">
        <authorList>
            <person name="Zhang R."/>
            <person name="Pan Y."/>
            <person name="Wang J."/>
            <person name="Ma R."/>
            <person name="Yu S."/>
        </authorList>
    </citation>
    <scope>NUCLEOTIDE SEQUENCE</scope>
    <source>
        <strain evidence="2">LA-IB0</strain>
        <tissue evidence="2">Leaf</tissue>
    </source>
</reference>
<sequence>MAEDGHDSVVDMQSIEEWLLSCAEGLVLKALEKARQVKAFPERWEMIISKVEKIPERLSALSSHPSFSNSVFCKEQLQVVCRTLNETIALAAICLKEKKYQANLRMQSKLDALDGKLNMHLGDFEHVMITRVLDEVSFPSSIASTSTEPGAAIHGNLRELLALLQSGHLEAKHKALDSLVEFMKEDEKNILAIIGRNNIFASLLVQLLTYTTSPRIREKSVTVICSFGSCENWLVSLGVLPPLIRLVESGRPIGKQKATIALQRLSSMSSQTSLCIVVHGGVRPLIEICRTSDSVLQAASACRVIEKFWFLGMYSGLCLWFSTDLRFS</sequence>
<dbReference type="PANTHER" id="PTHR46043">
    <property type="entry name" value="ARM REPEAT SUPERFAMILY PROTEIN"/>
    <property type="match status" value="1"/>
</dbReference>
<accession>A0AAV6YFU5</accession>
<dbReference type="Proteomes" id="UP000826271">
    <property type="component" value="Unassembled WGS sequence"/>
</dbReference>
<comment type="caution">
    <text evidence="2">The sequence shown here is derived from an EMBL/GenBank/DDBJ whole genome shotgun (WGS) entry which is preliminary data.</text>
</comment>
<dbReference type="SUPFAM" id="SSF48371">
    <property type="entry name" value="ARM repeat"/>
    <property type="match status" value="1"/>
</dbReference>
<dbReference type="Pfam" id="PF23005">
    <property type="entry name" value="DUF7032"/>
    <property type="match status" value="1"/>
</dbReference>
<gene>
    <name evidence="2" type="ORF">BUALT_Bualt01G0211300</name>
</gene>
<dbReference type="PANTHER" id="PTHR46043:SF9">
    <property type="entry name" value="ARM REPEAT SUPERFAMILY PROTEIN"/>
    <property type="match status" value="1"/>
</dbReference>
<dbReference type="AlphaFoldDB" id="A0AAV6YFU5"/>
<dbReference type="InterPro" id="IPR054296">
    <property type="entry name" value="DUF7032"/>
</dbReference>
<proteinExistence type="predicted"/>